<dbReference type="Gene3D" id="3.90.190.10">
    <property type="entry name" value="Protein tyrosine phosphatase superfamily"/>
    <property type="match status" value="1"/>
</dbReference>
<proteinExistence type="predicted"/>
<sequence>MQFKVMSRRDCVKYSYGSHEENSVVISINDSIEIGVRQLPNKFNNIKAQLSLFFDDIQPYKGMQYWKKDEGLIVENYTNSDGFVYESRIYQLMTKEDAKKVIDFVNKWWDKVDVIIVHCNAGISRSSGVCAGIMKCFTGDDSQIYDNPYYHPNTLCYNLILQEYYKEGEENNDGT</sequence>
<protein>
    <submittedName>
        <fullName evidence="1">Tyrosine phosphatase family protein</fullName>
    </submittedName>
</protein>
<name>A0A8D9UHW8_9VIRU</name>
<accession>A0A8D9UHW8</accession>
<organism evidence="1">
    <name type="scientific">Bacteriophage sp</name>
    <dbReference type="NCBI Taxonomy" id="38018"/>
    <lineage>
        <taxon>Viruses</taxon>
    </lineage>
</organism>
<evidence type="ECO:0000313" key="1">
    <source>
        <dbReference type="EMBL" id="DAD55961.1"/>
    </source>
</evidence>
<dbReference type="InterPro" id="IPR016130">
    <property type="entry name" value="Tyr_Pase_AS"/>
</dbReference>
<dbReference type="PROSITE" id="PS00383">
    <property type="entry name" value="TYR_PHOSPHATASE_1"/>
    <property type="match status" value="1"/>
</dbReference>
<dbReference type="InterPro" id="IPR029021">
    <property type="entry name" value="Prot-tyrosine_phosphatase-like"/>
</dbReference>
<dbReference type="EMBL" id="BK029940">
    <property type="protein sequence ID" value="DAD55961.1"/>
    <property type="molecule type" value="Genomic_DNA"/>
</dbReference>
<reference evidence="1" key="1">
    <citation type="journal article" date="2021" name="Proc. Natl. Acad. Sci. U.S.A.">
        <title>A Catalog of Tens of Thousands of Viruses from Human Metagenomes Reveals Hidden Associations with Chronic Diseases.</title>
        <authorList>
            <person name="Tisza M.J."/>
            <person name="Buck C.B."/>
        </authorList>
    </citation>
    <scope>NUCLEOTIDE SEQUENCE</scope>
    <source>
        <strain evidence="1">CtOZu12</strain>
    </source>
</reference>
<dbReference type="SUPFAM" id="SSF52799">
    <property type="entry name" value="(Phosphotyrosine protein) phosphatases II"/>
    <property type="match status" value="1"/>
</dbReference>